<comment type="similarity">
    <text evidence="3 10">Belongs to the FliL family.</text>
</comment>
<dbReference type="InterPro" id="IPR011723">
    <property type="entry name" value="Znf/thioredoxin_put"/>
</dbReference>
<evidence type="ECO:0000256" key="11">
    <source>
        <dbReference type="SAM" id="MobiDB-lite"/>
    </source>
</evidence>
<evidence type="ECO:0000256" key="7">
    <source>
        <dbReference type="ARBA" id="ARBA00022779"/>
    </source>
</evidence>
<dbReference type="PANTHER" id="PTHR35091">
    <property type="entry name" value="FLAGELLAR PROTEIN FLIL"/>
    <property type="match status" value="1"/>
</dbReference>
<evidence type="ECO:0000256" key="8">
    <source>
        <dbReference type="ARBA" id="ARBA00022989"/>
    </source>
</evidence>
<feature type="compositionally biased region" description="Low complexity" evidence="11">
    <location>
        <begin position="87"/>
        <end position="105"/>
    </location>
</feature>
<dbReference type="EMBL" id="JACPSX010000134">
    <property type="protein sequence ID" value="MBI3014852.1"/>
    <property type="molecule type" value="Genomic_DNA"/>
</dbReference>
<dbReference type="Pfam" id="PF03748">
    <property type="entry name" value="FliL"/>
    <property type="match status" value="1"/>
</dbReference>
<evidence type="ECO:0000256" key="6">
    <source>
        <dbReference type="ARBA" id="ARBA00022692"/>
    </source>
</evidence>
<dbReference type="GO" id="GO:0009425">
    <property type="term" value="C:bacterial-type flagellum basal body"/>
    <property type="evidence" value="ECO:0007669"/>
    <property type="project" value="InterPro"/>
</dbReference>
<evidence type="ECO:0000313" key="13">
    <source>
        <dbReference type="EMBL" id="MBI3014852.1"/>
    </source>
</evidence>
<dbReference type="Proteomes" id="UP000741360">
    <property type="component" value="Unassembled WGS sequence"/>
</dbReference>
<organism evidence="13 14">
    <name type="scientific">Tectimicrobiota bacterium</name>
    <dbReference type="NCBI Taxonomy" id="2528274"/>
    <lineage>
        <taxon>Bacteria</taxon>
        <taxon>Pseudomonadati</taxon>
        <taxon>Nitrospinota/Tectimicrobiota group</taxon>
        <taxon>Candidatus Tectimicrobiota</taxon>
    </lineage>
</organism>
<comment type="function">
    <text evidence="1 10">Controls the rotational direction of flagella during chemotaxis.</text>
</comment>
<evidence type="ECO:0000256" key="4">
    <source>
        <dbReference type="ARBA" id="ARBA00022475"/>
    </source>
</evidence>
<feature type="domain" description="Zinc finger/thioredoxin putative" evidence="12">
    <location>
        <begin position="1"/>
        <end position="33"/>
    </location>
</feature>
<sequence>MELSCPQCATRYRASEEKIPPGGGKVRCPKCEAMIVIDPQTVAPGAQESLAEPEGKPPEEILSEETADTESVSAEPGESAQEVQPEGDAVAVAPDVAGAPSAGAGEETDFLSSSLAEQEEQQDEAGTIPAPPATAQEEPREEEGEPSEPPLAVQEEGQKADSVSLSLAEELPPEEPALRQEPEEEKTGHTRAGMRRWAKRFKDRLPRGGRIPRPLGLGLAAAFLAAVAVILWQSAPTRGPQAPAQRMTSSPSGQPPASSVPPSSPQQPLPPGKEPALTQPPESLPVTPAGPLYPLEPFLVPLTTGAKEDRFLKVTMALELSSGQVSLELDDRLTTVREQVLAVLNSRTLSSFLNLEGKNQLRSDLIRSINQQLSTGAVRNLYFTEFIVL</sequence>
<proteinExistence type="inferred from homology"/>
<evidence type="ECO:0000256" key="3">
    <source>
        <dbReference type="ARBA" id="ARBA00008281"/>
    </source>
</evidence>
<keyword evidence="4 10" id="KW-1003">Cell membrane</keyword>
<keyword evidence="6" id="KW-0812">Transmembrane</keyword>
<evidence type="ECO:0000313" key="14">
    <source>
        <dbReference type="Proteomes" id="UP000741360"/>
    </source>
</evidence>
<evidence type="ECO:0000256" key="1">
    <source>
        <dbReference type="ARBA" id="ARBA00002254"/>
    </source>
</evidence>
<keyword evidence="7 10" id="KW-0283">Flagellar rotation</keyword>
<evidence type="ECO:0000259" key="12">
    <source>
        <dbReference type="Pfam" id="PF13717"/>
    </source>
</evidence>
<dbReference type="GO" id="GO:0006935">
    <property type="term" value="P:chemotaxis"/>
    <property type="evidence" value="ECO:0007669"/>
    <property type="project" value="UniProtKB-KW"/>
</dbReference>
<accession>A0A932GQ59</accession>
<feature type="compositionally biased region" description="Basic and acidic residues" evidence="11">
    <location>
        <begin position="176"/>
        <end position="188"/>
    </location>
</feature>
<dbReference type="NCBIfam" id="TIGR02098">
    <property type="entry name" value="MJ0042_CXXC"/>
    <property type="match status" value="1"/>
</dbReference>
<dbReference type="AlphaFoldDB" id="A0A932GQ59"/>
<feature type="region of interest" description="Disordered" evidence="11">
    <location>
        <begin position="41"/>
        <end position="199"/>
    </location>
</feature>
<name>A0A932GQ59_UNCTE</name>
<dbReference type="InterPro" id="IPR005503">
    <property type="entry name" value="FliL"/>
</dbReference>
<evidence type="ECO:0000256" key="5">
    <source>
        <dbReference type="ARBA" id="ARBA00022500"/>
    </source>
</evidence>
<dbReference type="Pfam" id="PF13717">
    <property type="entry name" value="Zn_ribbon_4"/>
    <property type="match status" value="1"/>
</dbReference>
<evidence type="ECO:0000256" key="10">
    <source>
        <dbReference type="RuleBase" id="RU364125"/>
    </source>
</evidence>
<comment type="caution">
    <text evidence="13">The sequence shown here is derived from an EMBL/GenBank/DDBJ whole genome shotgun (WGS) entry which is preliminary data.</text>
</comment>
<feature type="region of interest" description="Disordered" evidence="11">
    <location>
        <begin position="238"/>
        <end position="288"/>
    </location>
</feature>
<keyword evidence="9 10" id="KW-0472">Membrane</keyword>
<dbReference type="GO" id="GO:0071978">
    <property type="term" value="P:bacterial-type flagellum-dependent swarming motility"/>
    <property type="evidence" value="ECO:0007669"/>
    <property type="project" value="TreeGrafter"/>
</dbReference>
<dbReference type="PANTHER" id="PTHR35091:SF2">
    <property type="entry name" value="FLAGELLAR PROTEIN FLIL"/>
    <property type="match status" value="1"/>
</dbReference>
<keyword evidence="5 10" id="KW-0145">Chemotaxis</keyword>
<dbReference type="GO" id="GO:0005886">
    <property type="term" value="C:plasma membrane"/>
    <property type="evidence" value="ECO:0007669"/>
    <property type="project" value="UniProtKB-SubCell"/>
</dbReference>
<evidence type="ECO:0000256" key="9">
    <source>
        <dbReference type="ARBA" id="ARBA00023136"/>
    </source>
</evidence>
<reference evidence="13" key="1">
    <citation type="submission" date="2020-07" db="EMBL/GenBank/DDBJ databases">
        <title>Huge and variable diversity of episymbiotic CPR bacteria and DPANN archaea in groundwater ecosystems.</title>
        <authorList>
            <person name="He C.Y."/>
            <person name="Keren R."/>
            <person name="Whittaker M."/>
            <person name="Farag I.F."/>
            <person name="Doudna J."/>
            <person name="Cate J.H.D."/>
            <person name="Banfield J.F."/>
        </authorList>
    </citation>
    <scope>NUCLEOTIDE SEQUENCE</scope>
    <source>
        <strain evidence="13">NC_groundwater_717_Ag_S-0.2um_59_8</strain>
    </source>
</reference>
<evidence type="ECO:0000256" key="2">
    <source>
        <dbReference type="ARBA" id="ARBA00004162"/>
    </source>
</evidence>
<feature type="compositionally biased region" description="Pro residues" evidence="11">
    <location>
        <begin position="258"/>
        <end position="273"/>
    </location>
</feature>
<gene>
    <name evidence="13" type="ORF">HYY65_07315</name>
</gene>
<protein>
    <recommendedName>
        <fullName evidence="10">Flagellar protein FliL</fullName>
    </recommendedName>
</protein>
<comment type="subcellular location">
    <subcellularLocation>
        <location evidence="2">Cell membrane</location>
        <topology evidence="2">Single-pass membrane protein</topology>
    </subcellularLocation>
</comment>
<keyword evidence="8" id="KW-1133">Transmembrane helix</keyword>